<reference evidence="7" key="2">
    <citation type="submission" date="2020-09" db="EMBL/GenBank/DDBJ databases">
        <authorList>
            <person name="Sun Q."/>
            <person name="Zhou Y."/>
        </authorList>
    </citation>
    <scope>NUCLEOTIDE SEQUENCE</scope>
    <source>
        <strain evidence="7">CGMCC 1.15478</strain>
    </source>
</reference>
<dbReference type="HAMAP" id="MF_00337">
    <property type="entry name" value="Exonuc_7_S"/>
    <property type="match status" value="1"/>
</dbReference>
<evidence type="ECO:0000313" key="7">
    <source>
        <dbReference type="EMBL" id="GGC68938.1"/>
    </source>
</evidence>
<keyword evidence="3 6" id="KW-0540">Nuclease</keyword>
<dbReference type="EC" id="3.1.11.6" evidence="6"/>
<dbReference type="InterPro" id="IPR037004">
    <property type="entry name" value="Exonuc_VII_ssu_sf"/>
</dbReference>
<evidence type="ECO:0000313" key="8">
    <source>
        <dbReference type="Proteomes" id="UP000641514"/>
    </source>
</evidence>
<dbReference type="AlphaFoldDB" id="A0A916UE34"/>
<dbReference type="GO" id="GO:0005829">
    <property type="term" value="C:cytosol"/>
    <property type="evidence" value="ECO:0007669"/>
    <property type="project" value="TreeGrafter"/>
</dbReference>
<dbReference type="NCBIfam" id="TIGR01280">
    <property type="entry name" value="xseB"/>
    <property type="match status" value="1"/>
</dbReference>
<evidence type="ECO:0000256" key="1">
    <source>
        <dbReference type="ARBA" id="ARBA00009998"/>
    </source>
</evidence>
<dbReference type="InterPro" id="IPR003761">
    <property type="entry name" value="Exonuc_VII_S"/>
</dbReference>
<sequence>MNSPADAASIQARPSVSTLGYEQARDELADVVRTLEMGGLDLDTSISLWERGELLADRCEEHLTGARQRIESAIAQREESGTEETTSSE</sequence>
<evidence type="ECO:0000256" key="3">
    <source>
        <dbReference type="ARBA" id="ARBA00022722"/>
    </source>
</evidence>
<dbReference type="GO" id="GO:0009318">
    <property type="term" value="C:exodeoxyribonuclease VII complex"/>
    <property type="evidence" value="ECO:0007669"/>
    <property type="project" value="UniProtKB-UniRule"/>
</dbReference>
<comment type="similarity">
    <text evidence="1 6">Belongs to the XseB family.</text>
</comment>
<name>A0A916UE34_9ACTN</name>
<dbReference type="Gene3D" id="1.10.287.1040">
    <property type="entry name" value="Exonuclease VII, small subunit"/>
    <property type="match status" value="1"/>
</dbReference>
<keyword evidence="5 6" id="KW-0269">Exonuclease</keyword>
<dbReference type="Pfam" id="PF02609">
    <property type="entry name" value="Exonuc_VII_S"/>
    <property type="match status" value="1"/>
</dbReference>
<reference evidence="7" key="1">
    <citation type="journal article" date="2014" name="Int. J. Syst. Evol. Microbiol.">
        <title>Complete genome sequence of Corynebacterium casei LMG S-19264T (=DSM 44701T), isolated from a smear-ripened cheese.</title>
        <authorList>
            <consortium name="US DOE Joint Genome Institute (JGI-PGF)"/>
            <person name="Walter F."/>
            <person name="Albersmeier A."/>
            <person name="Kalinowski J."/>
            <person name="Ruckert C."/>
        </authorList>
    </citation>
    <scope>NUCLEOTIDE SEQUENCE</scope>
    <source>
        <strain evidence="7">CGMCC 1.15478</strain>
    </source>
</reference>
<comment type="subunit">
    <text evidence="6">Heterooligomer composed of large and small subunits.</text>
</comment>
<dbReference type="Proteomes" id="UP000641514">
    <property type="component" value="Unassembled WGS sequence"/>
</dbReference>
<dbReference type="PANTHER" id="PTHR34137:SF1">
    <property type="entry name" value="EXODEOXYRIBONUCLEASE 7 SMALL SUBUNIT"/>
    <property type="match status" value="1"/>
</dbReference>
<dbReference type="RefSeq" id="WP_188674475.1">
    <property type="nucleotide sequence ID" value="NZ_BMJH01000002.1"/>
</dbReference>
<accession>A0A916UE34</accession>
<organism evidence="7 8">
    <name type="scientific">Hoyosella rhizosphaerae</name>
    <dbReference type="NCBI Taxonomy" id="1755582"/>
    <lineage>
        <taxon>Bacteria</taxon>
        <taxon>Bacillati</taxon>
        <taxon>Actinomycetota</taxon>
        <taxon>Actinomycetes</taxon>
        <taxon>Mycobacteriales</taxon>
        <taxon>Hoyosellaceae</taxon>
        <taxon>Hoyosella</taxon>
    </lineage>
</organism>
<evidence type="ECO:0000256" key="6">
    <source>
        <dbReference type="HAMAP-Rule" id="MF_00337"/>
    </source>
</evidence>
<dbReference type="NCBIfam" id="NF002139">
    <property type="entry name" value="PRK00977.1-3"/>
    <property type="match status" value="1"/>
</dbReference>
<evidence type="ECO:0000256" key="4">
    <source>
        <dbReference type="ARBA" id="ARBA00022801"/>
    </source>
</evidence>
<protein>
    <recommendedName>
        <fullName evidence="6">Exodeoxyribonuclease 7 small subunit</fullName>
        <ecNumber evidence="6">3.1.11.6</ecNumber>
    </recommendedName>
    <alternativeName>
        <fullName evidence="6">Exodeoxyribonuclease VII small subunit</fullName>
        <shortName evidence="6">Exonuclease VII small subunit</shortName>
    </alternativeName>
</protein>
<evidence type="ECO:0000256" key="5">
    <source>
        <dbReference type="ARBA" id="ARBA00022839"/>
    </source>
</evidence>
<keyword evidence="4 6" id="KW-0378">Hydrolase</keyword>
<keyword evidence="2 6" id="KW-0963">Cytoplasm</keyword>
<comment type="catalytic activity">
    <reaction evidence="6">
        <text>Exonucleolytic cleavage in either 5'- to 3'- or 3'- to 5'-direction to yield nucleoside 5'-phosphates.</text>
        <dbReference type="EC" id="3.1.11.6"/>
    </reaction>
</comment>
<comment type="subcellular location">
    <subcellularLocation>
        <location evidence="6">Cytoplasm</location>
    </subcellularLocation>
</comment>
<dbReference type="PANTHER" id="PTHR34137">
    <property type="entry name" value="EXODEOXYRIBONUCLEASE 7 SMALL SUBUNIT"/>
    <property type="match status" value="1"/>
</dbReference>
<comment type="caution">
    <text evidence="7">The sequence shown here is derived from an EMBL/GenBank/DDBJ whole genome shotgun (WGS) entry which is preliminary data.</text>
</comment>
<evidence type="ECO:0000256" key="2">
    <source>
        <dbReference type="ARBA" id="ARBA00022490"/>
    </source>
</evidence>
<dbReference type="GO" id="GO:0006308">
    <property type="term" value="P:DNA catabolic process"/>
    <property type="evidence" value="ECO:0007669"/>
    <property type="project" value="UniProtKB-UniRule"/>
</dbReference>
<dbReference type="GO" id="GO:0008855">
    <property type="term" value="F:exodeoxyribonuclease VII activity"/>
    <property type="evidence" value="ECO:0007669"/>
    <property type="project" value="UniProtKB-UniRule"/>
</dbReference>
<comment type="function">
    <text evidence="6">Bidirectionally degrades single-stranded DNA into large acid-insoluble oligonucleotides, which are then degraded further into small acid-soluble oligonucleotides.</text>
</comment>
<keyword evidence="8" id="KW-1185">Reference proteome</keyword>
<gene>
    <name evidence="6" type="primary">xseB</name>
    <name evidence="7" type="ORF">GCM10011410_22200</name>
</gene>
<dbReference type="EMBL" id="BMJH01000002">
    <property type="protein sequence ID" value="GGC68938.1"/>
    <property type="molecule type" value="Genomic_DNA"/>
</dbReference>
<dbReference type="SUPFAM" id="SSF116842">
    <property type="entry name" value="XseB-like"/>
    <property type="match status" value="1"/>
</dbReference>
<proteinExistence type="inferred from homology"/>